<dbReference type="RefSeq" id="XP_019032911.1">
    <property type="nucleotide sequence ID" value="XM_019175179.1"/>
</dbReference>
<reference evidence="3 4" key="1">
    <citation type="submission" date="2016-06" db="EMBL/GenBank/DDBJ databases">
        <title>Evolution of pathogenesis and genome organization in the Tremellales.</title>
        <authorList>
            <person name="Cuomo C."/>
            <person name="Litvintseva A."/>
            <person name="Heitman J."/>
            <person name="Chen Y."/>
            <person name="Sun S."/>
            <person name="Springer D."/>
            <person name="Dromer F."/>
            <person name="Young S."/>
            <person name="Zeng Q."/>
            <person name="Chapman S."/>
            <person name="Gujja S."/>
            <person name="Saif S."/>
            <person name="Birren B."/>
        </authorList>
    </citation>
    <scope>NUCLEOTIDE SEQUENCE [LARGE SCALE GENOMIC DNA]</scope>
    <source>
        <strain evidence="3 4">CBS 7118</strain>
    </source>
</reference>
<dbReference type="GeneID" id="30192258"/>
<comment type="caution">
    <text evidence="3">The sequence shown here is derived from an EMBL/GenBank/DDBJ whole genome shotgun (WGS) entry which is preliminary data.</text>
</comment>
<protein>
    <submittedName>
        <fullName evidence="3">Uncharacterized protein</fullName>
    </submittedName>
</protein>
<keyword evidence="2" id="KW-0812">Transmembrane</keyword>
<organism evidence="3 4">
    <name type="scientific">Cryptococcus wingfieldii CBS 7118</name>
    <dbReference type="NCBI Taxonomy" id="1295528"/>
    <lineage>
        <taxon>Eukaryota</taxon>
        <taxon>Fungi</taxon>
        <taxon>Dikarya</taxon>
        <taxon>Basidiomycota</taxon>
        <taxon>Agaricomycotina</taxon>
        <taxon>Tremellomycetes</taxon>
        <taxon>Tremellales</taxon>
        <taxon>Cryptococcaceae</taxon>
        <taxon>Cryptococcus</taxon>
    </lineage>
</organism>
<evidence type="ECO:0000313" key="3">
    <source>
        <dbReference type="EMBL" id="ODO00719.1"/>
    </source>
</evidence>
<dbReference type="Proteomes" id="UP000094819">
    <property type="component" value="Unassembled WGS sequence"/>
</dbReference>
<feature type="region of interest" description="Disordered" evidence="1">
    <location>
        <begin position="29"/>
        <end position="52"/>
    </location>
</feature>
<keyword evidence="4" id="KW-1185">Reference proteome</keyword>
<accession>A0A1E3JII9</accession>
<dbReference type="OrthoDB" id="1662883at2759"/>
<evidence type="ECO:0000256" key="1">
    <source>
        <dbReference type="SAM" id="MobiDB-lite"/>
    </source>
</evidence>
<evidence type="ECO:0000256" key="2">
    <source>
        <dbReference type="SAM" id="Phobius"/>
    </source>
</evidence>
<evidence type="ECO:0000313" key="4">
    <source>
        <dbReference type="Proteomes" id="UP000094819"/>
    </source>
</evidence>
<feature type="transmembrane region" description="Helical" evidence="2">
    <location>
        <begin position="6"/>
        <end position="27"/>
    </location>
</feature>
<keyword evidence="2" id="KW-0472">Membrane</keyword>
<gene>
    <name evidence="3" type="ORF">L198_03045</name>
</gene>
<dbReference type="EMBL" id="AWGH01000007">
    <property type="protein sequence ID" value="ODO00719.1"/>
    <property type="molecule type" value="Genomic_DNA"/>
</dbReference>
<dbReference type="AlphaFoldDB" id="A0A1E3JII9"/>
<keyword evidence="2" id="KW-1133">Transmembrane helix</keyword>
<sequence>MTGYGTPSVALATTPTVISTFFSHILHRRKRKSETKRSLQSGGPGGGPENQLTYEEGLKVVRRFLDFASHHGVEEVQAFTAMWVPTPHWVKRDVVLIPEENMHEAEVILAKHLSTYGKAGENGGGIQLVGGDKWWRVRRKPLEGEWIEARL</sequence>
<proteinExistence type="predicted"/>
<name>A0A1E3JII9_9TREE</name>